<reference evidence="1" key="1">
    <citation type="submission" date="2021-05" db="EMBL/GenBank/DDBJ databases">
        <authorList>
            <person name="Alioto T."/>
            <person name="Alioto T."/>
            <person name="Gomez Garrido J."/>
        </authorList>
    </citation>
    <scope>NUCLEOTIDE SEQUENCE</scope>
</reference>
<dbReference type="AlphaFoldDB" id="A0A8D8FN59"/>
<protein>
    <submittedName>
        <fullName evidence="1">(northern house mosquito) hypothetical protein</fullName>
    </submittedName>
</protein>
<dbReference type="EMBL" id="HBUE01209963">
    <property type="protein sequence ID" value="CAG6533994.1"/>
    <property type="molecule type" value="Transcribed_RNA"/>
</dbReference>
<dbReference type="EMBL" id="HBUE01079837">
    <property type="protein sequence ID" value="CAG6477015.1"/>
    <property type="molecule type" value="Transcribed_RNA"/>
</dbReference>
<proteinExistence type="predicted"/>
<dbReference type="EMBL" id="HBUE01316376">
    <property type="protein sequence ID" value="CAG6585894.1"/>
    <property type="molecule type" value="Transcribed_RNA"/>
</dbReference>
<sequence length="101" mass="11000">MAQVAPFVLLPEDEKLAEAAVLLLDVRPRVLAVAQDGHVLVAGEQLEDQEDALDVERLLLQVVAFERFQEVEHLRQAVQPVHPGGLVGPGVVPDAGEDHRD</sequence>
<organism evidence="1">
    <name type="scientific">Culex pipiens</name>
    <name type="common">House mosquito</name>
    <dbReference type="NCBI Taxonomy" id="7175"/>
    <lineage>
        <taxon>Eukaryota</taxon>
        <taxon>Metazoa</taxon>
        <taxon>Ecdysozoa</taxon>
        <taxon>Arthropoda</taxon>
        <taxon>Hexapoda</taxon>
        <taxon>Insecta</taxon>
        <taxon>Pterygota</taxon>
        <taxon>Neoptera</taxon>
        <taxon>Endopterygota</taxon>
        <taxon>Diptera</taxon>
        <taxon>Nematocera</taxon>
        <taxon>Culicoidea</taxon>
        <taxon>Culicidae</taxon>
        <taxon>Culicinae</taxon>
        <taxon>Culicini</taxon>
        <taxon>Culex</taxon>
        <taxon>Culex</taxon>
    </lineage>
</organism>
<evidence type="ECO:0000313" key="1">
    <source>
        <dbReference type="EMBL" id="CAG6477015.1"/>
    </source>
</evidence>
<name>A0A8D8FN59_CULPI</name>
<accession>A0A8D8FN59</accession>